<organism evidence="4 5">
    <name type="scientific">Algicella marina</name>
    <dbReference type="NCBI Taxonomy" id="2683284"/>
    <lineage>
        <taxon>Bacteria</taxon>
        <taxon>Pseudomonadati</taxon>
        <taxon>Pseudomonadota</taxon>
        <taxon>Alphaproteobacteria</taxon>
        <taxon>Rhodobacterales</taxon>
        <taxon>Paracoccaceae</taxon>
        <taxon>Algicella</taxon>
    </lineage>
</organism>
<dbReference type="Proteomes" id="UP000464495">
    <property type="component" value="Chromosome"/>
</dbReference>
<dbReference type="RefSeq" id="WP_161863149.1">
    <property type="nucleotide sequence ID" value="NZ_CP046620.1"/>
</dbReference>
<dbReference type="Pfam" id="PF13614">
    <property type="entry name" value="AAA_31"/>
    <property type="match status" value="1"/>
</dbReference>
<protein>
    <recommendedName>
        <fullName evidence="2">Chromosome partitioning protein ParA</fullName>
    </recommendedName>
</protein>
<dbReference type="KEGG" id="amaq:GO499_16190"/>
<proteinExistence type="predicted"/>
<reference evidence="4 5" key="1">
    <citation type="submission" date="2019-12" db="EMBL/GenBank/DDBJ databases">
        <title>Complete genome sequence of Algicella marina strain 9Alg 56(T) isolated from the red alga Tichocarpus crinitus.</title>
        <authorList>
            <person name="Kim S.-G."/>
            <person name="Nedashkovskaya O.I."/>
        </authorList>
    </citation>
    <scope>NUCLEOTIDE SEQUENCE [LARGE SCALE GENOMIC DNA]</scope>
    <source>
        <strain evidence="4 5">9Alg 56</strain>
    </source>
</reference>
<feature type="domain" description="AAA" evidence="3">
    <location>
        <begin position="9"/>
        <end position="182"/>
    </location>
</feature>
<evidence type="ECO:0000256" key="2">
    <source>
        <dbReference type="ARBA" id="ARBA00074747"/>
    </source>
</evidence>
<dbReference type="PIRSF" id="PIRSF009320">
    <property type="entry name" value="Nuc_binding_HP_1000"/>
    <property type="match status" value="1"/>
</dbReference>
<dbReference type="SUPFAM" id="SSF52540">
    <property type="entry name" value="P-loop containing nucleoside triphosphate hydrolases"/>
    <property type="match status" value="1"/>
</dbReference>
<dbReference type="CDD" id="cd02042">
    <property type="entry name" value="ParAB_family"/>
    <property type="match status" value="1"/>
</dbReference>
<dbReference type="PANTHER" id="PTHR13696">
    <property type="entry name" value="P-LOOP CONTAINING NUCLEOSIDE TRIPHOSPHATE HYDROLASE"/>
    <property type="match status" value="1"/>
</dbReference>
<keyword evidence="5" id="KW-1185">Reference proteome</keyword>
<dbReference type="InterPro" id="IPR027417">
    <property type="entry name" value="P-loop_NTPase"/>
</dbReference>
<name>A0A6P1T4I1_9RHOB</name>
<accession>A0A6P1T4I1</accession>
<dbReference type="FunFam" id="3.40.50.300:FF:000285">
    <property type="entry name" value="Sporulation initiation inhibitor Soj"/>
    <property type="match status" value="1"/>
</dbReference>
<evidence type="ECO:0000313" key="4">
    <source>
        <dbReference type="EMBL" id="QHQ36603.1"/>
    </source>
</evidence>
<comment type="function">
    <text evidence="1">Involved in chromosome partition. Localize to both poles of the predivisional cell following completion of DNA replication.</text>
</comment>
<evidence type="ECO:0000313" key="5">
    <source>
        <dbReference type="Proteomes" id="UP000464495"/>
    </source>
</evidence>
<evidence type="ECO:0000259" key="3">
    <source>
        <dbReference type="Pfam" id="PF13614"/>
    </source>
</evidence>
<dbReference type="Gene3D" id="3.40.50.300">
    <property type="entry name" value="P-loop containing nucleotide triphosphate hydrolases"/>
    <property type="match status" value="1"/>
</dbReference>
<dbReference type="AlphaFoldDB" id="A0A6P1T4I1"/>
<dbReference type="EMBL" id="CP046620">
    <property type="protein sequence ID" value="QHQ36603.1"/>
    <property type="molecule type" value="Genomic_DNA"/>
</dbReference>
<dbReference type="PANTHER" id="PTHR13696:SF52">
    <property type="entry name" value="PARA FAMILY PROTEIN CT_582"/>
    <property type="match status" value="1"/>
</dbReference>
<dbReference type="InterPro" id="IPR025669">
    <property type="entry name" value="AAA_dom"/>
</dbReference>
<gene>
    <name evidence="4" type="ORF">GO499_16190</name>
</gene>
<sequence>MQATEAIRISFTNQKGGVGKTTTTVNLGTALALVGKKVLIVDADPQGNASTGFGIGRARRAVSIHDVLSQTSGVEEAILPTGIENLDIITATVDLSSIDVDLIHEKDRFSRLRTALSSSSMPKYDYILIDCPPSLNLLTIAALTASDFVLVPLQCEFFALEGLSQLLESIKQIRAASNRDLKLLGVVLTMFDTRNRLSDQVAMDVRENLGSLVLDTIIPRNVRLSEAPSHGVPGVLYDPRSVGSIAYRKLAAEVLRKTSAVRAEGVS</sequence>
<dbReference type="InterPro" id="IPR050678">
    <property type="entry name" value="DNA_Partitioning_ATPase"/>
</dbReference>
<evidence type="ECO:0000256" key="1">
    <source>
        <dbReference type="ARBA" id="ARBA00057242"/>
    </source>
</evidence>